<sequence>MVIIFFFGSETKGSRLWAHAKWKMENWTGLWRSVKWGTAD</sequence>
<dbReference type="AlphaFoldDB" id="A0A2P2N0R8"/>
<proteinExistence type="predicted"/>
<reference evidence="1" key="1">
    <citation type="submission" date="2018-02" db="EMBL/GenBank/DDBJ databases">
        <title>Rhizophora mucronata_Transcriptome.</title>
        <authorList>
            <person name="Meera S.P."/>
            <person name="Sreeshan A."/>
            <person name="Augustine A."/>
        </authorList>
    </citation>
    <scope>NUCLEOTIDE SEQUENCE</scope>
    <source>
        <tissue evidence="1">Leaf</tissue>
    </source>
</reference>
<organism evidence="1">
    <name type="scientific">Rhizophora mucronata</name>
    <name type="common">Asiatic mangrove</name>
    <dbReference type="NCBI Taxonomy" id="61149"/>
    <lineage>
        <taxon>Eukaryota</taxon>
        <taxon>Viridiplantae</taxon>
        <taxon>Streptophyta</taxon>
        <taxon>Embryophyta</taxon>
        <taxon>Tracheophyta</taxon>
        <taxon>Spermatophyta</taxon>
        <taxon>Magnoliopsida</taxon>
        <taxon>eudicotyledons</taxon>
        <taxon>Gunneridae</taxon>
        <taxon>Pentapetalae</taxon>
        <taxon>rosids</taxon>
        <taxon>fabids</taxon>
        <taxon>Malpighiales</taxon>
        <taxon>Rhizophoraceae</taxon>
        <taxon>Rhizophora</taxon>
    </lineage>
</organism>
<dbReference type="EMBL" id="GGEC01055557">
    <property type="protein sequence ID" value="MBX36041.1"/>
    <property type="molecule type" value="Transcribed_RNA"/>
</dbReference>
<protein>
    <submittedName>
        <fullName evidence="1">Uncharacterized protein</fullName>
    </submittedName>
</protein>
<accession>A0A2P2N0R8</accession>
<evidence type="ECO:0000313" key="1">
    <source>
        <dbReference type="EMBL" id="MBX36041.1"/>
    </source>
</evidence>
<name>A0A2P2N0R8_RHIMU</name>